<dbReference type="AlphaFoldDB" id="T0RN02"/>
<proteinExistence type="predicted"/>
<gene>
    <name evidence="3" type="ORF">SDRG_10944</name>
</gene>
<feature type="region of interest" description="Disordered" evidence="1">
    <location>
        <begin position="116"/>
        <end position="197"/>
    </location>
</feature>
<feature type="compositionally biased region" description="Low complexity" evidence="1">
    <location>
        <begin position="140"/>
        <end position="154"/>
    </location>
</feature>
<dbReference type="VEuPathDB" id="FungiDB:SDRG_10944"/>
<feature type="compositionally biased region" description="Low complexity" evidence="1">
    <location>
        <begin position="116"/>
        <end position="132"/>
    </location>
</feature>
<dbReference type="Proteomes" id="UP000030762">
    <property type="component" value="Unassembled WGS sequence"/>
</dbReference>
<dbReference type="RefSeq" id="XP_008615183.1">
    <property type="nucleotide sequence ID" value="XM_008616961.1"/>
</dbReference>
<sequence>MDEVCGGCGVALPSNCRFCMHCGAPHHTKSFCACGHDITNMKFCAGCGEPTRATPARSGPAYAAPPVAKGLDMASIAESIRREQEEKGNLRLKAQELAAKKRAAAEARFAQAYGSVPHPTASPASAPRASTYVPPPPPTTYSRPTTAASTYARPKSAPMSQPTPSSAHAYRPVPAQSSPNSFRPHVSPPRSSPLPSSFPVQHVLPPATTTMTTHNKINGGSLFPAAASIATSMAPPVLPAASSSTASSNQRFGPQGFVPPRFIPPEDGQNHVYSVTQTVTRSVTYTQ</sequence>
<dbReference type="OrthoDB" id="79944at2759"/>
<evidence type="ECO:0000256" key="1">
    <source>
        <dbReference type="SAM" id="MobiDB-lite"/>
    </source>
</evidence>
<dbReference type="OMA" id="FCAGCGE"/>
<dbReference type="InParanoid" id="T0RN02"/>
<reference evidence="3 4" key="1">
    <citation type="submission" date="2012-04" db="EMBL/GenBank/DDBJ databases">
        <title>The Genome Sequence of Saprolegnia declina VS20.</title>
        <authorList>
            <consortium name="The Broad Institute Genome Sequencing Platform"/>
            <person name="Russ C."/>
            <person name="Nusbaum C."/>
            <person name="Tyler B."/>
            <person name="van West P."/>
            <person name="Dieguez-Uribeondo J."/>
            <person name="de Bruijn I."/>
            <person name="Tripathy S."/>
            <person name="Jiang R."/>
            <person name="Young S.K."/>
            <person name="Zeng Q."/>
            <person name="Gargeya S."/>
            <person name="Fitzgerald M."/>
            <person name="Haas B."/>
            <person name="Abouelleil A."/>
            <person name="Alvarado L."/>
            <person name="Arachchi H.M."/>
            <person name="Berlin A."/>
            <person name="Chapman S.B."/>
            <person name="Goldberg J."/>
            <person name="Griggs A."/>
            <person name="Gujja S."/>
            <person name="Hansen M."/>
            <person name="Howarth C."/>
            <person name="Imamovic A."/>
            <person name="Larimer J."/>
            <person name="McCowen C."/>
            <person name="Montmayeur A."/>
            <person name="Murphy C."/>
            <person name="Neiman D."/>
            <person name="Pearson M."/>
            <person name="Priest M."/>
            <person name="Roberts A."/>
            <person name="Saif S."/>
            <person name="Shea T."/>
            <person name="Sisk P."/>
            <person name="Sykes S."/>
            <person name="Wortman J."/>
            <person name="Nusbaum C."/>
            <person name="Birren B."/>
        </authorList>
    </citation>
    <scope>NUCLEOTIDE SEQUENCE [LARGE SCALE GENOMIC DNA]</scope>
    <source>
        <strain evidence="3 4">VS20</strain>
    </source>
</reference>
<name>T0RN02_SAPDV</name>
<dbReference type="GO" id="GO:0008270">
    <property type="term" value="F:zinc ion binding"/>
    <property type="evidence" value="ECO:0007669"/>
    <property type="project" value="InterPro"/>
</dbReference>
<protein>
    <recommendedName>
        <fullName evidence="2">AV ZBD domain-containing protein</fullName>
    </recommendedName>
</protein>
<organism evidence="3 4">
    <name type="scientific">Saprolegnia diclina (strain VS20)</name>
    <dbReference type="NCBI Taxonomy" id="1156394"/>
    <lineage>
        <taxon>Eukaryota</taxon>
        <taxon>Sar</taxon>
        <taxon>Stramenopiles</taxon>
        <taxon>Oomycota</taxon>
        <taxon>Saprolegniomycetes</taxon>
        <taxon>Saprolegniales</taxon>
        <taxon>Saprolegniaceae</taxon>
        <taxon>Saprolegnia</taxon>
    </lineage>
</organism>
<evidence type="ECO:0000259" key="2">
    <source>
        <dbReference type="PROSITE" id="PS51652"/>
    </source>
</evidence>
<dbReference type="EMBL" id="JH767169">
    <property type="protein sequence ID" value="EQC31342.1"/>
    <property type="molecule type" value="Genomic_DNA"/>
</dbReference>
<dbReference type="PROSITE" id="PS51652">
    <property type="entry name" value="AV_ZBD"/>
    <property type="match status" value="1"/>
</dbReference>
<accession>T0RN02</accession>
<feature type="domain" description="AV ZBD" evidence="2">
    <location>
        <begin position="1"/>
        <end position="58"/>
    </location>
</feature>
<keyword evidence="4" id="KW-1185">Reference proteome</keyword>
<dbReference type="GeneID" id="19951671"/>
<dbReference type="InterPro" id="IPR027355">
    <property type="entry name" value="NSP10_Av_ZBD"/>
</dbReference>
<evidence type="ECO:0000313" key="3">
    <source>
        <dbReference type="EMBL" id="EQC31342.1"/>
    </source>
</evidence>
<evidence type="ECO:0000313" key="4">
    <source>
        <dbReference type="Proteomes" id="UP000030762"/>
    </source>
</evidence>